<gene>
    <name evidence="9" type="ORF">JL107_18580</name>
</gene>
<dbReference type="Proteomes" id="UP000663801">
    <property type="component" value="Unassembled WGS sequence"/>
</dbReference>
<evidence type="ECO:0000256" key="6">
    <source>
        <dbReference type="ARBA" id="ARBA00023285"/>
    </source>
</evidence>
<protein>
    <recommendedName>
        <fullName evidence="8">Methylmalonyl-CoA mutase alpha/beta chain catalytic domain-containing protein</fullName>
    </recommendedName>
</protein>
<keyword evidence="6" id="KW-0170">Cobalt</keyword>
<comment type="caution">
    <text evidence="9">The sequence shown here is derived from an EMBL/GenBank/DDBJ whole genome shotgun (WGS) entry which is preliminary data.</text>
</comment>
<dbReference type="GO" id="GO:0005737">
    <property type="term" value="C:cytoplasm"/>
    <property type="evidence" value="ECO:0007669"/>
    <property type="project" value="TreeGrafter"/>
</dbReference>
<dbReference type="Gene3D" id="3.40.50.280">
    <property type="entry name" value="Cobalamin-binding domain"/>
    <property type="match status" value="1"/>
</dbReference>
<dbReference type="EMBL" id="JAERWL010000018">
    <property type="protein sequence ID" value="MBM9478461.1"/>
    <property type="molecule type" value="Genomic_DNA"/>
</dbReference>
<dbReference type="AlphaFoldDB" id="A0A938YIS7"/>
<dbReference type="GO" id="GO:0046872">
    <property type="term" value="F:metal ion binding"/>
    <property type="evidence" value="ECO:0007669"/>
    <property type="project" value="InterPro"/>
</dbReference>
<dbReference type="RefSeq" id="WP_205258490.1">
    <property type="nucleotide sequence ID" value="NZ_BAAAPV010000007.1"/>
</dbReference>
<organism evidence="9 10">
    <name type="scientific">Nakamurella flavida</name>
    <dbReference type="NCBI Taxonomy" id="363630"/>
    <lineage>
        <taxon>Bacteria</taxon>
        <taxon>Bacillati</taxon>
        <taxon>Actinomycetota</taxon>
        <taxon>Actinomycetes</taxon>
        <taxon>Nakamurellales</taxon>
        <taxon>Nakamurellaceae</taxon>
        <taxon>Nakamurella</taxon>
    </lineage>
</organism>
<reference evidence="9" key="1">
    <citation type="submission" date="2021-01" db="EMBL/GenBank/DDBJ databases">
        <title>KCTC 19127 draft genome.</title>
        <authorList>
            <person name="An D."/>
        </authorList>
    </citation>
    <scope>NUCLEOTIDE SEQUENCE</scope>
    <source>
        <strain evidence="9">KCTC 19127</strain>
    </source>
</reference>
<dbReference type="GO" id="GO:0019678">
    <property type="term" value="P:propionate metabolic process, methylmalonyl pathway"/>
    <property type="evidence" value="ECO:0007669"/>
    <property type="project" value="TreeGrafter"/>
</dbReference>
<evidence type="ECO:0000256" key="1">
    <source>
        <dbReference type="ARBA" id="ARBA00001922"/>
    </source>
</evidence>
<accession>A0A938YIS7</accession>
<evidence type="ECO:0000259" key="8">
    <source>
        <dbReference type="Pfam" id="PF01642"/>
    </source>
</evidence>
<keyword evidence="4" id="KW-0846">Cobalamin</keyword>
<dbReference type="InterPro" id="IPR036724">
    <property type="entry name" value="Cobalamin-bd_sf"/>
</dbReference>
<evidence type="ECO:0000256" key="7">
    <source>
        <dbReference type="SAM" id="MobiDB-lite"/>
    </source>
</evidence>
<keyword evidence="10" id="KW-1185">Reference proteome</keyword>
<dbReference type="GO" id="GO:0031419">
    <property type="term" value="F:cobalamin binding"/>
    <property type="evidence" value="ECO:0007669"/>
    <property type="project" value="UniProtKB-KW"/>
</dbReference>
<name>A0A938YIS7_9ACTN</name>
<evidence type="ECO:0000313" key="9">
    <source>
        <dbReference type="EMBL" id="MBM9478461.1"/>
    </source>
</evidence>
<dbReference type="InterPro" id="IPR006099">
    <property type="entry name" value="MeMalonylCoA_mutase_a/b_cat"/>
</dbReference>
<dbReference type="InterPro" id="IPR016176">
    <property type="entry name" value="Cbl-dep_enz_cat"/>
</dbReference>
<dbReference type="Gene3D" id="3.20.20.240">
    <property type="entry name" value="Methylmalonyl-CoA mutase"/>
    <property type="match status" value="1"/>
</dbReference>
<comment type="cofactor">
    <cofactor evidence="1">
        <name>adenosylcob(III)alamin</name>
        <dbReference type="ChEBI" id="CHEBI:18408"/>
    </cofactor>
</comment>
<comment type="subunit">
    <text evidence="3">Heterodimer of an alpha and a beta chain.</text>
</comment>
<dbReference type="SUPFAM" id="SSF52242">
    <property type="entry name" value="Cobalamin (vitamin B12)-binding domain"/>
    <property type="match status" value="1"/>
</dbReference>
<evidence type="ECO:0000256" key="5">
    <source>
        <dbReference type="ARBA" id="ARBA00023235"/>
    </source>
</evidence>
<dbReference type="SUPFAM" id="SSF51703">
    <property type="entry name" value="Cobalamin (vitamin B12)-dependent enzymes"/>
    <property type="match status" value="1"/>
</dbReference>
<feature type="region of interest" description="Disordered" evidence="7">
    <location>
        <begin position="428"/>
        <end position="449"/>
    </location>
</feature>
<feature type="domain" description="Methylmalonyl-CoA mutase alpha/beta chain catalytic" evidence="8">
    <location>
        <begin position="206"/>
        <end position="436"/>
    </location>
</feature>
<keyword evidence="5" id="KW-0413">Isomerase</keyword>
<proteinExistence type="inferred from homology"/>
<evidence type="ECO:0000256" key="3">
    <source>
        <dbReference type="ARBA" id="ARBA00011870"/>
    </source>
</evidence>
<evidence type="ECO:0000256" key="2">
    <source>
        <dbReference type="ARBA" id="ARBA00008465"/>
    </source>
</evidence>
<evidence type="ECO:0000313" key="10">
    <source>
        <dbReference type="Proteomes" id="UP000663801"/>
    </source>
</evidence>
<comment type="similarity">
    <text evidence="2">Belongs to the methylmalonyl-CoA mutase family.</text>
</comment>
<dbReference type="PANTHER" id="PTHR48101:SF4">
    <property type="entry name" value="METHYLMALONYL-COA MUTASE, MITOCHONDRIAL"/>
    <property type="match status" value="1"/>
</dbReference>
<sequence length="577" mass="58521">MDPTAAQPPAVDGPYPAWLAAAAVVLQRGGTRPVDPVDVPALLGSTTVEGLAVPPLGAPGGPTPLGPATARTTAGWDIRSLVAATDAHAAGVAAITDLQHGATSLWWAVGGAGTAPGDLAPALDGVWLDAAPVVLLAGGDTTDLTAARALAAVLIRSGVTPAPGTGLGADPVGRALLDGRSDPGADVGALIELAGALGVGAFVADGSVAHRRGAGDAATLGYTLAAGTSYLRELVDAGVPTAQAFSMLQVRLAVSDEQFVGTATLRAARRLWARIGEIVGVDPWAAGLTLHAVTSWPMMTAIDPWVNLVRTTVAAFAAAVGGAHAVTVLPFDLPLGAPDQLGRRMAVAQSLVLMREAQVGQVQDPTAGAVALEQLTDTLAVAGWAEFQRLEEAGGVVDALQNGVLDGGFAAARSERSRRLATRSRPITGVSEFPTTDPTPARSPGGGVFDRAERWSVPFEDLRAAPPATVAVLDLGGSPARRSWIENLLQVGGLETRLPTGDDPVAVLVGSDEHCAEHAGRRIGELRAAGTGWIALAGRPTPGLGALLDDHVAPGADVLAFLHRTRDALHADAGTPR</sequence>
<dbReference type="PANTHER" id="PTHR48101">
    <property type="entry name" value="METHYLMALONYL-COA MUTASE, MITOCHONDRIAL-RELATED"/>
    <property type="match status" value="1"/>
</dbReference>
<dbReference type="GO" id="GO:0004494">
    <property type="term" value="F:methylmalonyl-CoA mutase activity"/>
    <property type="evidence" value="ECO:0007669"/>
    <property type="project" value="UniProtKB-EC"/>
</dbReference>
<dbReference type="Pfam" id="PF01642">
    <property type="entry name" value="MM_CoA_mutase"/>
    <property type="match status" value="1"/>
</dbReference>
<evidence type="ECO:0000256" key="4">
    <source>
        <dbReference type="ARBA" id="ARBA00022628"/>
    </source>
</evidence>